<dbReference type="Gene3D" id="3.90.50.10">
    <property type="entry name" value="Photosynthetic Reaction Center, subunit H, domain 2"/>
    <property type="match status" value="1"/>
</dbReference>
<dbReference type="OrthoDB" id="9793882at2"/>
<dbReference type="InterPro" id="IPR011033">
    <property type="entry name" value="PRC_barrel-like_sf"/>
</dbReference>
<feature type="domain" description="DUF2382" evidence="2">
    <location>
        <begin position="171"/>
        <end position="283"/>
    </location>
</feature>
<evidence type="ECO:0000259" key="2">
    <source>
        <dbReference type="Pfam" id="PF09557"/>
    </source>
</evidence>
<keyword evidence="4" id="KW-1185">Reference proteome</keyword>
<dbReference type="InterPro" id="IPR019060">
    <property type="entry name" value="DUF2382"/>
</dbReference>
<dbReference type="EMBL" id="BFAG01000013">
    <property type="protein sequence ID" value="GBF07288.1"/>
    <property type="molecule type" value="Genomic_DNA"/>
</dbReference>
<feature type="domain" description="PRC-barrel" evidence="1">
    <location>
        <begin position="23"/>
        <end position="89"/>
    </location>
</feature>
<dbReference type="SUPFAM" id="SSF50346">
    <property type="entry name" value="PRC-barrel domain"/>
    <property type="match status" value="1"/>
</dbReference>
<dbReference type="InterPro" id="IPR014747">
    <property type="entry name" value="Bac_photo_RC_H_C"/>
</dbReference>
<evidence type="ECO:0000313" key="4">
    <source>
        <dbReference type="Proteomes" id="UP000236569"/>
    </source>
</evidence>
<evidence type="ECO:0000313" key="3">
    <source>
        <dbReference type="EMBL" id="GBF07288.1"/>
    </source>
</evidence>
<dbReference type="GO" id="GO:0019684">
    <property type="term" value="P:photosynthesis, light reaction"/>
    <property type="evidence" value="ECO:0007669"/>
    <property type="project" value="InterPro"/>
</dbReference>
<accession>A0A2I9DLE5</accession>
<dbReference type="NCBIfam" id="TIGR02271">
    <property type="entry name" value="YsnF/AvaK domain"/>
    <property type="match status" value="1"/>
</dbReference>
<sequence>MPHLHRLSDISSRFSQDFQDTGIYNPIGSAAYISGGQRIGTVRDVLVDDDQGKIRYLLVDDDGGGLEGARIIPIGLARIEDDGVHFDGLTAAQLSSMHRYSSDEDYTFDLQSSDERVLRGDTGMTTSSTQTMTDTAAMGTGMAAAGTGTTGSYNYRDEDSSDRMFKTPGRLQLLEERLSVNKERYLAGQVEIGKHVETRQETVNVPLQREEVVIERHPVTEARPVQGDVFADGASETVRVELEAERANVQKQAVVTEEVEVSKRTVTEQQTVTDTVGREVLDVNETGNVRVIGDDDDRRDSRS</sequence>
<dbReference type="InterPro" id="IPR052967">
    <property type="entry name" value="Stress_Response_Assoc"/>
</dbReference>
<dbReference type="PANTHER" id="PTHR38463:SF1">
    <property type="entry name" value="STRESS RESPONSE PROTEIN YSNF"/>
    <property type="match status" value="1"/>
</dbReference>
<protein>
    <recommendedName>
        <fullName evidence="5">DUF2382 domain-containing protein</fullName>
    </recommendedName>
</protein>
<dbReference type="RefSeq" id="WP_103130610.1">
    <property type="nucleotide sequence ID" value="NZ_BFAG01000013.1"/>
</dbReference>
<gene>
    <name evidence="3" type="ORF">DAERI_130118</name>
</gene>
<comment type="caution">
    <text evidence="3">The sequence shown here is derived from an EMBL/GenBank/DDBJ whole genome shotgun (WGS) entry which is preliminary data.</text>
</comment>
<evidence type="ECO:0008006" key="5">
    <source>
        <dbReference type="Google" id="ProtNLM"/>
    </source>
</evidence>
<proteinExistence type="predicted"/>
<evidence type="ECO:0000259" key="1">
    <source>
        <dbReference type="Pfam" id="PF05239"/>
    </source>
</evidence>
<dbReference type="PANTHER" id="PTHR38463">
    <property type="entry name" value="STRESS RESPONSE PROTEIN YSNF"/>
    <property type="match status" value="1"/>
</dbReference>
<dbReference type="InterPro" id="IPR027275">
    <property type="entry name" value="PRC-brl_dom"/>
</dbReference>
<dbReference type="GO" id="GO:0030077">
    <property type="term" value="C:plasma membrane light-harvesting complex"/>
    <property type="evidence" value="ECO:0007669"/>
    <property type="project" value="InterPro"/>
</dbReference>
<organism evidence="3 4">
    <name type="scientific">Deinococcus aerius</name>
    <dbReference type="NCBI Taxonomy" id="200253"/>
    <lineage>
        <taxon>Bacteria</taxon>
        <taxon>Thermotogati</taxon>
        <taxon>Deinococcota</taxon>
        <taxon>Deinococci</taxon>
        <taxon>Deinococcales</taxon>
        <taxon>Deinococcaceae</taxon>
        <taxon>Deinococcus</taxon>
    </lineage>
</organism>
<dbReference type="Pfam" id="PF05239">
    <property type="entry name" value="PRC"/>
    <property type="match status" value="1"/>
</dbReference>
<reference evidence="4" key="1">
    <citation type="submission" date="2018-01" db="EMBL/GenBank/DDBJ databases">
        <title>Draft Genome Sequence of the Radioresistant Bacterium Deinococcus aerius TR0125, Isolated from the Higher Atmosphere above Japan.</title>
        <authorList>
            <person name="Satoh K."/>
            <person name="Arai H."/>
            <person name="Sanzen T."/>
            <person name="Kawaguchi Y."/>
            <person name="Hayashi H."/>
            <person name="Yokobori S."/>
            <person name="Yamagishi A."/>
            <person name="Oono Y."/>
            <person name="Narumi I."/>
        </authorList>
    </citation>
    <scope>NUCLEOTIDE SEQUENCE [LARGE SCALE GENOMIC DNA]</scope>
    <source>
        <strain evidence="4">TR0125</strain>
    </source>
</reference>
<dbReference type="Pfam" id="PF09557">
    <property type="entry name" value="DUF2382"/>
    <property type="match status" value="1"/>
</dbReference>
<dbReference type="Proteomes" id="UP000236569">
    <property type="component" value="Unassembled WGS sequence"/>
</dbReference>
<name>A0A2I9DLE5_9DEIO</name>
<dbReference type="AlphaFoldDB" id="A0A2I9DLE5"/>